<feature type="transmembrane region" description="Helical" evidence="6">
    <location>
        <begin position="288"/>
        <end position="308"/>
    </location>
</feature>
<dbReference type="InterPro" id="IPR036259">
    <property type="entry name" value="MFS_trans_sf"/>
</dbReference>
<feature type="transmembrane region" description="Helical" evidence="6">
    <location>
        <begin position="63"/>
        <end position="84"/>
    </location>
</feature>
<dbReference type="FunFam" id="1.20.1250.20:FF:000018">
    <property type="entry name" value="MFS transporter permease"/>
    <property type="match status" value="1"/>
</dbReference>
<name>A0A242U3M5_ACIPI</name>
<dbReference type="InterPro" id="IPR011701">
    <property type="entry name" value="MFS"/>
</dbReference>
<evidence type="ECO:0000256" key="5">
    <source>
        <dbReference type="ARBA" id="ARBA00023136"/>
    </source>
</evidence>
<organism evidence="8 9">
    <name type="scientific">Acinetobacter pittii</name>
    <name type="common">Acinetobacter genomosp. 3</name>
    <dbReference type="NCBI Taxonomy" id="48296"/>
    <lineage>
        <taxon>Bacteria</taxon>
        <taxon>Pseudomonadati</taxon>
        <taxon>Pseudomonadota</taxon>
        <taxon>Gammaproteobacteria</taxon>
        <taxon>Moraxellales</taxon>
        <taxon>Moraxellaceae</taxon>
        <taxon>Acinetobacter</taxon>
        <taxon>Acinetobacter calcoaceticus/baumannii complex</taxon>
    </lineage>
</organism>
<feature type="transmembrane region" description="Helical" evidence="6">
    <location>
        <begin position="409"/>
        <end position="430"/>
    </location>
</feature>
<feature type="transmembrane region" description="Helical" evidence="6">
    <location>
        <begin position="26"/>
        <end position="43"/>
    </location>
</feature>
<keyword evidence="5 6" id="KW-0472">Membrane</keyword>
<dbReference type="SUPFAM" id="SSF103473">
    <property type="entry name" value="MFS general substrate transporter"/>
    <property type="match status" value="1"/>
</dbReference>
<evidence type="ECO:0000256" key="1">
    <source>
        <dbReference type="ARBA" id="ARBA00004141"/>
    </source>
</evidence>
<evidence type="ECO:0000256" key="4">
    <source>
        <dbReference type="ARBA" id="ARBA00022989"/>
    </source>
</evidence>
<accession>A0A242U3M5</accession>
<dbReference type="PANTHER" id="PTHR43791:SF36">
    <property type="entry name" value="TRANSPORTER, PUTATIVE (AFU_ORTHOLOGUE AFUA_6G08340)-RELATED"/>
    <property type="match status" value="1"/>
</dbReference>
<evidence type="ECO:0000256" key="3">
    <source>
        <dbReference type="ARBA" id="ARBA00022692"/>
    </source>
</evidence>
<feature type="domain" description="Major facilitator superfamily (MFS) profile" evidence="7">
    <location>
        <begin position="30"/>
        <end position="433"/>
    </location>
</feature>
<proteinExistence type="predicted"/>
<evidence type="ECO:0000259" key="7">
    <source>
        <dbReference type="PROSITE" id="PS50850"/>
    </source>
</evidence>
<dbReference type="AlphaFoldDB" id="A0A242U3M5"/>
<keyword evidence="4 6" id="KW-1133">Transmembrane helix</keyword>
<evidence type="ECO:0000256" key="2">
    <source>
        <dbReference type="ARBA" id="ARBA00022448"/>
    </source>
</evidence>
<dbReference type="EMBL" id="NGIR01000032">
    <property type="protein sequence ID" value="OTU25874.1"/>
    <property type="molecule type" value="Genomic_DNA"/>
</dbReference>
<protein>
    <submittedName>
        <fullName evidence="8">MFS transporter</fullName>
    </submittedName>
</protein>
<dbReference type="GO" id="GO:0016020">
    <property type="term" value="C:membrane"/>
    <property type="evidence" value="ECO:0007669"/>
    <property type="project" value="UniProtKB-SubCell"/>
</dbReference>
<feature type="transmembrane region" description="Helical" evidence="6">
    <location>
        <begin position="190"/>
        <end position="210"/>
    </location>
</feature>
<dbReference type="CDD" id="cd17319">
    <property type="entry name" value="MFS_ExuT_GudP_like"/>
    <property type="match status" value="1"/>
</dbReference>
<feature type="transmembrane region" description="Helical" evidence="6">
    <location>
        <begin position="320"/>
        <end position="338"/>
    </location>
</feature>
<evidence type="ECO:0000313" key="8">
    <source>
        <dbReference type="EMBL" id="OTU25874.1"/>
    </source>
</evidence>
<reference evidence="8 9" key="1">
    <citation type="submission" date="2017-05" db="EMBL/GenBank/DDBJ databases">
        <authorList>
            <person name="Song R."/>
            <person name="Chenine A.L."/>
            <person name="Ruprecht R.M."/>
        </authorList>
    </citation>
    <scope>NUCLEOTIDE SEQUENCE [LARGE SCALE GENOMIC DNA]</scope>
    <source>
        <strain evidence="8 9">ARLG1955</strain>
    </source>
</reference>
<evidence type="ECO:0000313" key="9">
    <source>
        <dbReference type="Proteomes" id="UP000195162"/>
    </source>
</evidence>
<dbReference type="PROSITE" id="PS50850">
    <property type="entry name" value="MFS"/>
    <property type="match status" value="1"/>
</dbReference>
<keyword evidence="3 6" id="KW-0812">Transmembrane</keyword>
<feature type="transmembrane region" description="Helical" evidence="6">
    <location>
        <begin position="121"/>
        <end position="142"/>
    </location>
</feature>
<comment type="subcellular location">
    <subcellularLocation>
        <location evidence="1">Membrane</location>
        <topology evidence="1">Multi-pass membrane protein</topology>
    </subcellularLocation>
</comment>
<dbReference type="GO" id="GO:0022857">
    <property type="term" value="F:transmembrane transporter activity"/>
    <property type="evidence" value="ECO:0007669"/>
    <property type="project" value="InterPro"/>
</dbReference>
<feature type="transmembrane region" description="Helical" evidence="6">
    <location>
        <begin position="254"/>
        <end position="276"/>
    </location>
</feature>
<evidence type="ECO:0000256" key="6">
    <source>
        <dbReference type="SAM" id="Phobius"/>
    </source>
</evidence>
<comment type="caution">
    <text evidence="8">The sequence shown here is derived from an EMBL/GenBank/DDBJ whole genome shotgun (WGS) entry which is preliminary data.</text>
</comment>
<feature type="transmembrane region" description="Helical" evidence="6">
    <location>
        <begin position="96"/>
        <end position="115"/>
    </location>
</feature>
<dbReference type="PANTHER" id="PTHR43791">
    <property type="entry name" value="PERMEASE-RELATED"/>
    <property type="match status" value="1"/>
</dbReference>
<dbReference type="Gene3D" id="1.20.1250.20">
    <property type="entry name" value="MFS general substrate transporter like domains"/>
    <property type="match status" value="2"/>
</dbReference>
<sequence>MNSSNNFSNDTINLQQVACDSAIKKATWRFIPLLALAYFFNYLDRTSVGYAALQMTDTLGLTAAQFGLGAGIMFVGYCLCEVPSNLAMYKFGARVWMARIMITWGIAAAATAFVVGPYSFYFIRFLLGIAEAGFFPGVIFFLTIWFPAQYRTHILALFTIATPISFLVGGPLSIWLLGLHGHMGLDGWQWMFLIEGLPACILGVITYKVLKNSPKDAHWLTNDERNALTNVLANEKQKAAGNHHFKDALKDIRVWILGSITFSFTLGTYGIGIWLPQMLKAQGVEINLIGWIAAIPYFFSTVGLLIWAKHVDRTGKPIRNLVVALVLAGIALIIALNLSGLIPALIGITFALVGTISAKTIFYTLPGKFLSGEAAAGGIALINSIGAFGGFVGPYLMGYLKTATGSFTSGFMIMGCILFLAAFMTILLYMTMRKKEVSAKTV</sequence>
<feature type="transmembrane region" description="Helical" evidence="6">
    <location>
        <begin position="374"/>
        <end position="397"/>
    </location>
</feature>
<feature type="transmembrane region" description="Helical" evidence="6">
    <location>
        <begin position="344"/>
        <end position="362"/>
    </location>
</feature>
<gene>
    <name evidence="8" type="ORF">CAT59_16790</name>
</gene>
<dbReference type="InterPro" id="IPR020846">
    <property type="entry name" value="MFS_dom"/>
</dbReference>
<dbReference type="Pfam" id="PF07690">
    <property type="entry name" value="MFS_1"/>
    <property type="match status" value="1"/>
</dbReference>
<keyword evidence="2" id="KW-0813">Transport</keyword>
<feature type="transmembrane region" description="Helical" evidence="6">
    <location>
        <begin position="154"/>
        <end position="178"/>
    </location>
</feature>
<dbReference type="RefSeq" id="WP_086376198.1">
    <property type="nucleotide sequence ID" value="NZ_JADVOL010000007.1"/>
</dbReference>
<dbReference type="Proteomes" id="UP000195162">
    <property type="component" value="Unassembled WGS sequence"/>
</dbReference>